<accession>A0ACB8SZU5</accession>
<proteinExistence type="predicted"/>
<evidence type="ECO:0000313" key="1">
    <source>
        <dbReference type="EMBL" id="KAI0061705.1"/>
    </source>
</evidence>
<protein>
    <submittedName>
        <fullName evidence="1">Uncharacterized protein</fullName>
    </submittedName>
</protein>
<comment type="caution">
    <text evidence="1">The sequence shown here is derived from an EMBL/GenBank/DDBJ whole genome shotgun (WGS) entry which is preliminary data.</text>
</comment>
<keyword evidence="2" id="KW-1185">Reference proteome</keyword>
<dbReference type="EMBL" id="MU277211">
    <property type="protein sequence ID" value="KAI0061705.1"/>
    <property type="molecule type" value="Genomic_DNA"/>
</dbReference>
<sequence length="828" mass="88222">MRLKDAWSQLAERYTRALDEDDIIDLRSIDFVQDRGVVRSHSAETRFGFMSAPDEASSEGGGAQTEGEDEFDEIDAFAPGAEIEEGLGEKLRRAMPPPGKDPADEDDLKEFLEAEKRRQEKYGSLDEGYDANGGPGRRGKDIGEDEGESSGEEEEEVEVEVLEISSGSDDEDSEREAVDVRTPAGKKGEASVGTKAAGRLPTTTSHYALSFADDESEDELGGWEPDDYSAIYEVAKTPAPEPEVIEIFDSPPPSPPPPADVLSTSWLPDLFPPRLKTPPHRTSSSHVTPPQLQTPPQSFSSTQSTIAAAEPTASPSKPRPKPRPAYKGTPNMTEAAASTSTSPAPSASSSSVAKGVSDLFSQASSRKFPAVRNSTSNVPKSRMVPEVVIVRKKKSKPTVATKHQAGASQSGGVMGKKVIPPSSSPPRLPAVMPDRKGKGKGRTEFTEAVKFHDKESPSPKLNGQKWNSSKKPTSFKKPVSSNKAMGSKSASSKKPASSRAATVSVSPSPPPKPLSTRKRKRVSSLPSSPQNDQPVASSSKLPVHSTQRRSDHVPNSPGPSSATGSRRASGISPLDVPADDMERRGRSQSRGPRSYSRGRSLPGSEGLDGAYGHYPSPFSPAYHDPAARGSSTAPFASIDGAQAQYLLAQAMHNLTYLISAGIGTPTSDKQPWPSTGPPAPYSTPYPPYWPPYTPGRERPSSPEDLRASIGPRSALKTPAHRPYAHPHTPSSSFATLPPSSPEPEDFSSPVPSRARSKSRGRRVSFKLDEAPLGRDGDRRERMESSDWERDRESSPSLAAARGRGAGGNGGSRGRGAASAARGQTPGPS</sequence>
<evidence type="ECO:0000313" key="2">
    <source>
        <dbReference type="Proteomes" id="UP000814140"/>
    </source>
</evidence>
<reference evidence="1" key="2">
    <citation type="journal article" date="2022" name="New Phytol.">
        <title>Evolutionary transition to the ectomycorrhizal habit in the genomes of a hyperdiverse lineage of mushroom-forming fungi.</title>
        <authorList>
            <person name="Looney B."/>
            <person name="Miyauchi S."/>
            <person name="Morin E."/>
            <person name="Drula E."/>
            <person name="Courty P.E."/>
            <person name="Kohler A."/>
            <person name="Kuo A."/>
            <person name="LaButti K."/>
            <person name="Pangilinan J."/>
            <person name="Lipzen A."/>
            <person name="Riley R."/>
            <person name="Andreopoulos W."/>
            <person name="He G."/>
            <person name="Johnson J."/>
            <person name="Nolan M."/>
            <person name="Tritt A."/>
            <person name="Barry K.W."/>
            <person name="Grigoriev I.V."/>
            <person name="Nagy L.G."/>
            <person name="Hibbett D."/>
            <person name="Henrissat B."/>
            <person name="Matheny P.B."/>
            <person name="Labbe J."/>
            <person name="Martin F.M."/>
        </authorList>
    </citation>
    <scope>NUCLEOTIDE SEQUENCE</scope>
    <source>
        <strain evidence="1">HHB10654</strain>
    </source>
</reference>
<reference evidence="1" key="1">
    <citation type="submission" date="2021-03" db="EMBL/GenBank/DDBJ databases">
        <authorList>
            <consortium name="DOE Joint Genome Institute"/>
            <person name="Ahrendt S."/>
            <person name="Looney B.P."/>
            <person name="Miyauchi S."/>
            <person name="Morin E."/>
            <person name="Drula E."/>
            <person name="Courty P.E."/>
            <person name="Chicoki N."/>
            <person name="Fauchery L."/>
            <person name="Kohler A."/>
            <person name="Kuo A."/>
            <person name="Labutti K."/>
            <person name="Pangilinan J."/>
            <person name="Lipzen A."/>
            <person name="Riley R."/>
            <person name="Andreopoulos W."/>
            <person name="He G."/>
            <person name="Johnson J."/>
            <person name="Barry K.W."/>
            <person name="Grigoriev I.V."/>
            <person name="Nagy L."/>
            <person name="Hibbett D."/>
            <person name="Henrissat B."/>
            <person name="Matheny P.B."/>
            <person name="Labbe J."/>
            <person name="Martin F."/>
        </authorList>
    </citation>
    <scope>NUCLEOTIDE SEQUENCE</scope>
    <source>
        <strain evidence="1">HHB10654</strain>
    </source>
</reference>
<dbReference type="Proteomes" id="UP000814140">
    <property type="component" value="Unassembled WGS sequence"/>
</dbReference>
<gene>
    <name evidence="1" type="ORF">BV25DRAFT_1826431</name>
</gene>
<organism evidence="1 2">
    <name type="scientific">Artomyces pyxidatus</name>
    <dbReference type="NCBI Taxonomy" id="48021"/>
    <lineage>
        <taxon>Eukaryota</taxon>
        <taxon>Fungi</taxon>
        <taxon>Dikarya</taxon>
        <taxon>Basidiomycota</taxon>
        <taxon>Agaricomycotina</taxon>
        <taxon>Agaricomycetes</taxon>
        <taxon>Russulales</taxon>
        <taxon>Auriscalpiaceae</taxon>
        <taxon>Artomyces</taxon>
    </lineage>
</organism>
<name>A0ACB8SZU5_9AGAM</name>